<evidence type="ECO:0000313" key="10">
    <source>
        <dbReference type="EMBL" id="NOL48988.1"/>
    </source>
</evidence>
<dbReference type="Pfam" id="PF02631">
    <property type="entry name" value="RecX_HTH2"/>
    <property type="match status" value="1"/>
</dbReference>
<evidence type="ECO:0000256" key="3">
    <source>
        <dbReference type="ARBA" id="ARBA00018111"/>
    </source>
</evidence>
<evidence type="ECO:0000256" key="2">
    <source>
        <dbReference type="ARBA" id="ARBA00009695"/>
    </source>
</evidence>
<dbReference type="NCBIfam" id="NF001055">
    <property type="entry name" value="PRK00117.2-5"/>
    <property type="match status" value="1"/>
</dbReference>
<dbReference type="Gene3D" id="1.10.10.10">
    <property type="entry name" value="Winged helix-like DNA-binding domain superfamily/Winged helix DNA-binding domain"/>
    <property type="match status" value="3"/>
</dbReference>
<dbReference type="GO" id="GO:0005737">
    <property type="term" value="C:cytoplasm"/>
    <property type="evidence" value="ECO:0007669"/>
    <property type="project" value="UniProtKB-SubCell"/>
</dbReference>
<dbReference type="InterPro" id="IPR053926">
    <property type="entry name" value="RecX_HTH_1st"/>
</dbReference>
<comment type="subcellular location">
    <subcellularLocation>
        <location evidence="1 5">Cytoplasm</location>
    </subcellularLocation>
</comment>
<feature type="compositionally biased region" description="Basic and acidic residues" evidence="6">
    <location>
        <begin position="12"/>
        <end position="26"/>
    </location>
</feature>
<dbReference type="Proteomes" id="UP000541421">
    <property type="component" value="Unassembled WGS sequence"/>
</dbReference>
<evidence type="ECO:0000259" key="8">
    <source>
        <dbReference type="Pfam" id="PF21981"/>
    </source>
</evidence>
<evidence type="ECO:0000256" key="5">
    <source>
        <dbReference type="HAMAP-Rule" id="MF_01114"/>
    </source>
</evidence>
<comment type="caution">
    <text evidence="10">The sequence shown here is derived from an EMBL/GenBank/DDBJ whole genome shotgun (WGS) entry which is preliminary data.</text>
</comment>
<evidence type="ECO:0000259" key="9">
    <source>
        <dbReference type="Pfam" id="PF21982"/>
    </source>
</evidence>
<protein>
    <recommendedName>
        <fullName evidence="3 5">Regulatory protein RecX</fullName>
    </recommendedName>
</protein>
<dbReference type="InterPro" id="IPR053925">
    <property type="entry name" value="RecX_HTH_3rd"/>
</dbReference>
<name>A0A7Y4P4S1_9BURK</name>
<feature type="compositionally biased region" description="Acidic residues" evidence="6">
    <location>
        <begin position="1"/>
        <end position="10"/>
    </location>
</feature>
<comment type="function">
    <text evidence="5">Modulates RecA activity.</text>
</comment>
<gene>
    <name evidence="5 10" type="primary">recX</name>
    <name evidence="10" type="ORF">HKX40_02365</name>
</gene>
<dbReference type="GO" id="GO:0006282">
    <property type="term" value="P:regulation of DNA repair"/>
    <property type="evidence" value="ECO:0007669"/>
    <property type="project" value="UniProtKB-UniRule"/>
</dbReference>
<dbReference type="HAMAP" id="MF_01114">
    <property type="entry name" value="RecX"/>
    <property type="match status" value="1"/>
</dbReference>
<comment type="similarity">
    <text evidence="2 5">Belongs to the RecX family.</text>
</comment>
<evidence type="ECO:0000256" key="6">
    <source>
        <dbReference type="SAM" id="MobiDB-lite"/>
    </source>
</evidence>
<dbReference type="InterPro" id="IPR036388">
    <property type="entry name" value="WH-like_DNA-bd_sf"/>
</dbReference>
<feature type="domain" description="RecX second three-helical" evidence="7">
    <location>
        <begin position="87"/>
        <end position="124"/>
    </location>
</feature>
<dbReference type="EMBL" id="JABGBO010000002">
    <property type="protein sequence ID" value="NOL48988.1"/>
    <property type="molecule type" value="Genomic_DNA"/>
</dbReference>
<keyword evidence="4 5" id="KW-0963">Cytoplasm</keyword>
<feature type="domain" description="RecX first three-helical" evidence="9">
    <location>
        <begin position="43"/>
        <end position="80"/>
    </location>
</feature>
<dbReference type="InterPro" id="IPR003783">
    <property type="entry name" value="Regulatory_RecX"/>
</dbReference>
<dbReference type="AlphaFoldDB" id="A0A7Y4P4S1"/>
<sequence length="181" mass="21407">MFSDTDDNFEQDISRTSERRRGERLDQGFATSPSEPRPVNLLAKAVAILSRREYSEVELRRKLSQYTEDQAQIDAVVERLQRENWQSDQRFAENFVISRQQRWGNQKILHALKNHQLTEETVSELKETLKETEFDRALEVWNRKFHGMLPTTPQERAKQIRFLASRGFSADVVRKILSRRD</sequence>
<evidence type="ECO:0000256" key="1">
    <source>
        <dbReference type="ARBA" id="ARBA00004496"/>
    </source>
</evidence>
<dbReference type="PANTHER" id="PTHR33602">
    <property type="entry name" value="REGULATORY PROTEIN RECX FAMILY PROTEIN"/>
    <property type="match status" value="1"/>
</dbReference>
<evidence type="ECO:0000259" key="7">
    <source>
        <dbReference type="Pfam" id="PF02631"/>
    </source>
</evidence>
<evidence type="ECO:0000313" key="11">
    <source>
        <dbReference type="Proteomes" id="UP000541421"/>
    </source>
</evidence>
<dbReference type="InterPro" id="IPR053924">
    <property type="entry name" value="RecX_HTH_2nd"/>
</dbReference>
<feature type="domain" description="RecX third three-helical" evidence="8">
    <location>
        <begin position="131"/>
        <end position="177"/>
    </location>
</feature>
<accession>A0A7Y4P4S1</accession>
<feature type="region of interest" description="Disordered" evidence="6">
    <location>
        <begin position="1"/>
        <end position="36"/>
    </location>
</feature>
<keyword evidence="11" id="KW-1185">Reference proteome</keyword>
<organism evidence="10 11">
    <name type="scientific">Pelistega europaea</name>
    <dbReference type="NCBI Taxonomy" id="106147"/>
    <lineage>
        <taxon>Bacteria</taxon>
        <taxon>Pseudomonadati</taxon>
        <taxon>Pseudomonadota</taxon>
        <taxon>Betaproteobacteria</taxon>
        <taxon>Burkholderiales</taxon>
        <taxon>Alcaligenaceae</taxon>
        <taxon>Pelistega</taxon>
    </lineage>
</organism>
<dbReference type="Pfam" id="PF21982">
    <property type="entry name" value="RecX_HTH1"/>
    <property type="match status" value="1"/>
</dbReference>
<reference evidence="10 11" key="1">
    <citation type="submission" date="2020-05" db="EMBL/GenBank/DDBJ databases">
        <authorList>
            <person name="Niu N."/>
        </authorList>
    </citation>
    <scope>NUCLEOTIDE SEQUENCE [LARGE SCALE GENOMIC DNA]</scope>
    <source>
        <strain evidence="10 11">LMG10982</strain>
    </source>
</reference>
<evidence type="ECO:0000256" key="4">
    <source>
        <dbReference type="ARBA" id="ARBA00022490"/>
    </source>
</evidence>
<dbReference type="Pfam" id="PF21981">
    <property type="entry name" value="RecX_HTH3"/>
    <property type="match status" value="1"/>
</dbReference>
<proteinExistence type="inferred from homology"/>
<dbReference type="PANTHER" id="PTHR33602:SF1">
    <property type="entry name" value="REGULATORY PROTEIN RECX FAMILY PROTEIN"/>
    <property type="match status" value="1"/>
</dbReference>